<evidence type="ECO:0000313" key="2">
    <source>
        <dbReference type="EMBL" id="CUO69557.1"/>
    </source>
</evidence>
<feature type="domain" description="Transposase (putative) YhgA-like" evidence="1">
    <location>
        <begin position="18"/>
        <end position="111"/>
    </location>
</feature>
<evidence type="ECO:0000259" key="1">
    <source>
        <dbReference type="Pfam" id="PF04754"/>
    </source>
</evidence>
<dbReference type="RefSeq" id="WP_055153951.1">
    <property type="nucleotide sequence ID" value="NZ_CYZU01000029.1"/>
</dbReference>
<dbReference type="Proteomes" id="UP000095544">
    <property type="component" value="Unassembled WGS sequence"/>
</dbReference>
<dbReference type="AlphaFoldDB" id="A0A174H7Z5"/>
<organism evidence="2 3">
    <name type="scientific">Faecalicatena contorta</name>
    <dbReference type="NCBI Taxonomy" id="39482"/>
    <lineage>
        <taxon>Bacteria</taxon>
        <taxon>Bacillati</taxon>
        <taxon>Bacillota</taxon>
        <taxon>Clostridia</taxon>
        <taxon>Lachnospirales</taxon>
        <taxon>Lachnospiraceae</taxon>
        <taxon>Faecalicatena</taxon>
    </lineage>
</organism>
<accession>A0A174H7Z5</accession>
<name>A0A174H7Z5_9FIRM</name>
<dbReference type="Pfam" id="PF04754">
    <property type="entry name" value="Transposase_31"/>
    <property type="match status" value="1"/>
</dbReference>
<gene>
    <name evidence="2" type="ORF">ERS852491_02994</name>
</gene>
<reference evidence="2 3" key="1">
    <citation type="submission" date="2015-09" db="EMBL/GenBank/DDBJ databases">
        <authorList>
            <consortium name="Pathogen Informatics"/>
        </authorList>
    </citation>
    <scope>NUCLEOTIDE SEQUENCE [LARGE SCALE GENOMIC DNA]</scope>
    <source>
        <strain evidence="2 3">2789STDY5834876</strain>
    </source>
</reference>
<dbReference type="EMBL" id="CYZU01000029">
    <property type="protein sequence ID" value="CUO69557.1"/>
    <property type="molecule type" value="Genomic_DNA"/>
</dbReference>
<evidence type="ECO:0000313" key="3">
    <source>
        <dbReference type="Proteomes" id="UP000095544"/>
    </source>
</evidence>
<dbReference type="OrthoDB" id="2066427at2"/>
<proteinExistence type="predicted"/>
<sequence length="218" mass="24981">MKKDLKESAEFLSGLKKMDLLSPVLNIVFYYGEEDWDGSLDLHGLLGIDRKDCQMLKKYVPNYRINLIDPKKLENLECFQTDLQIIFGMLKYRKNKEDMKDYVLNHNSYFAQIDQDSYKAVRTMLGSAQHLKASITEKGGTITICKALDDLYQEGIGKGLEKGIKVLVKDYTEEGYSKETILTKLSKGFSLTPEDSMRYYNKFASSTDPHSLQGKNKN</sequence>
<dbReference type="InterPro" id="IPR006842">
    <property type="entry name" value="Transposase_31"/>
</dbReference>
<protein>
    <submittedName>
        <fullName evidence="2">Putative transposase, YhgA-like</fullName>
    </submittedName>
</protein>